<feature type="coiled-coil region" evidence="7">
    <location>
        <begin position="88"/>
        <end position="154"/>
    </location>
</feature>
<name>A0A518BUD3_9BACT</name>
<evidence type="ECO:0000259" key="11">
    <source>
        <dbReference type="Pfam" id="PF01618"/>
    </source>
</evidence>
<keyword evidence="7" id="KW-0175">Coiled coil</keyword>
<dbReference type="KEGG" id="mcad:Pan265_04270"/>
<comment type="subcellular location">
    <subcellularLocation>
        <location evidence="1">Cell membrane</location>
        <topology evidence="1">Multi-pass membrane protein</topology>
    </subcellularLocation>
    <subcellularLocation>
        <location evidence="6">Membrane</location>
        <topology evidence="6">Multi-pass membrane protein</topology>
    </subcellularLocation>
</comment>
<keyword evidence="13" id="KW-1185">Reference proteome</keyword>
<evidence type="ECO:0000256" key="3">
    <source>
        <dbReference type="ARBA" id="ARBA00022692"/>
    </source>
</evidence>
<proteinExistence type="inferred from homology"/>
<dbReference type="OrthoDB" id="4045at2"/>
<dbReference type="RefSeq" id="WP_145444759.1">
    <property type="nucleotide sequence ID" value="NZ_CP036280.1"/>
</dbReference>
<dbReference type="GO" id="GO:0017038">
    <property type="term" value="P:protein import"/>
    <property type="evidence" value="ECO:0007669"/>
    <property type="project" value="TreeGrafter"/>
</dbReference>
<feature type="chain" id="PRO_5021709698" evidence="10">
    <location>
        <begin position="23"/>
        <end position="530"/>
    </location>
</feature>
<keyword evidence="10" id="KW-0732">Signal</keyword>
<keyword evidence="2" id="KW-1003">Cell membrane</keyword>
<feature type="signal peptide" evidence="10">
    <location>
        <begin position="1"/>
        <end position="22"/>
    </location>
</feature>
<accession>A0A518BUD3</accession>
<keyword evidence="3 9" id="KW-0812">Transmembrane</keyword>
<evidence type="ECO:0000256" key="4">
    <source>
        <dbReference type="ARBA" id="ARBA00022989"/>
    </source>
</evidence>
<comment type="similarity">
    <text evidence="6">Belongs to the exbB/tolQ family.</text>
</comment>
<feature type="transmembrane region" description="Helical" evidence="9">
    <location>
        <begin position="332"/>
        <end position="357"/>
    </location>
</feature>
<protein>
    <submittedName>
        <fullName evidence="12">Biopolymer transport protein ExbB</fullName>
    </submittedName>
</protein>
<dbReference type="Pfam" id="PF01618">
    <property type="entry name" value="MotA_ExbB"/>
    <property type="match status" value="1"/>
</dbReference>
<feature type="compositionally biased region" description="Low complexity" evidence="8">
    <location>
        <begin position="35"/>
        <end position="83"/>
    </location>
</feature>
<keyword evidence="4 9" id="KW-1133">Transmembrane helix</keyword>
<feature type="region of interest" description="Disordered" evidence="8">
    <location>
        <begin position="28"/>
        <end position="86"/>
    </location>
</feature>
<reference evidence="12 13" key="1">
    <citation type="submission" date="2019-02" db="EMBL/GenBank/DDBJ databases">
        <title>Deep-cultivation of Planctomycetes and their phenomic and genomic characterization uncovers novel biology.</title>
        <authorList>
            <person name="Wiegand S."/>
            <person name="Jogler M."/>
            <person name="Boedeker C."/>
            <person name="Pinto D."/>
            <person name="Vollmers J."/>
            <person name="Rivas-Marin E."/>
            <person name="Kohn T."/>
            <person name="Peeters S.H."/>
            <person name="Heuer A."/>
            <person name="Rast P."/>
            <person name="Oberbeckmann S."/>
            <person name="Bunk B."/>
            <person name="Jeske O."/>
            <person name="Meyerdierks A."/>
            <person name="Storesund J.E."/>
            <person name="Kallscheuer N."/>
            <person name="Luecker S."/>
            <person name="Lage O.M."/>
            <person name="Pohl T."/>
            <person name="Merkel B.J."/>
            <person name="Hornburger P."/>
            <person name="Mueller R.-W."/>
            <person name="Bruemmer F."/>
            <person name="Labrenz M."/>
            <person name="Spormann A.M."/>
            <person name="Op den Camp H."/>
            <person name="Overmann J."/>
            <person name="Amann R."/>
            <person name="Jetten M.S.M."/>
            <person name="Mascher T."/>
            <person name="Medema M.H."/>
            <person name="Devos D.P."/>
            <person name="Kaster A.-K."/>
            <person name="Ovreas L."/>
            <person name="Rohde M."/>
            <person name="Galperin M.Y."/>
            <person name="Jogler C."/>
        </authorList>
    </citation>
    <scope>NUCLEOTIDE SEQUENCE [LARGE SCALE GENOMIC DNA]</scope>
    <source>
        <strain evidence="12 13">Pan265</strain>
    </source>
</reference>
<gene>
    <name evidence="12" type="primary">exbB_1</name>
    <name evidence="12" type="ORF">Pan265_04270</name>
</gene>
<keyword evidence="6" id="KW-0653">Protein transport</keyword>
<feature type="domain" description="MotA/TolQ/ExbB proton channel" evidence="11">
    <location>
        <begin position="393"/>
        <end position="506"/>
    </location>
</feature>
<evidence type="ECO:0000256" key="2">
    <source>
        <dbReference type="ARBA" id="ARBA00022475"/>
    </source>
</evidence>
<evidence type="ECO:0000313" key="12">
    <source>
        <dbReference type="EMBL" id="QDU70599.1"/>
    </source>
</evidence>
<feature type="transmembrane region" description="Helical" evidence="9">
    <location>
        <begin position="471"/>
        <end position="496"/>
    </location>
</feature>
<keyword evidence="5 9" id="KW-0472">Membrane</keyword>
<sequence precursor="true">MKTPHTLALILIGLLTALPVLAQDEPATANDTQVTAPAPAPEEAAAETPESAQETEAEAAPAEPAEAPADTAAQAAPEAPAPTFADVSRTVKDQLDTAVEELNELRARIAAEQIPLNSKLSQLESQLIDARQELQAATRRLDSRNLELANLRKSITSRKDEARYLSNLLSEYLRNLEPRVHIAELQRYEEQIEAARLAPENTNLTEQERFNVQLGMVRTSIERLFDLQGGASYEGYAADEQGNIHEGTFVAVGPEVVFSSKDGKVVGTVDARLNSAEPTVTPFSDEEDTRLTAQVVAQSEGMLPFDPTLGNAHVIEATQDTFIEHVQKGGPVMIPIFLLAGLSLLIAVFKWLGLAAITNPSRKRMQALLTAVEKRDKPGAIAAAKKIGGPAGEMLTIGVEHLGEARELIEELMYEKVLSSTLRLQRYLPFISICAAAAPLLGLLGTVTGIINTFEMITIFGTGDAETLSGGISEALITTKFGLIVAIPSLLLYAYLSRKARGIIDGMGQAGVALMNQIGKTPYTEKKEAA</sequence>
<evidence type="ECO:0000256" key="8">
    <source>
        <dbReference type="SAM" id="MobiDB-lite"/>
    </source>
</evidence>
<dbReference type="InterPro" id="IPR050790">
    <property type="entry name" value="ExbB/TolQ_transport"/>
</dbReference>
<dbReference type="PANTHER" id="PTHR30625">
    <property type="entry name" value="PROTEIN TOLQ"/>
    <property type="match status" value="1"/>
</dbReference>
<evidence type="ECO:0000256" key="5">
    <source>
        <dbReference type="ARBA" id="ARBA00023136"/>
    </source>
</evidence>
<organism evidence="12 13">
    <name type="scientific">Mucisphaera calidilacus</name>
    <dbReference type="NCBI Taxonomy" id="2527982"/>
    <lineage>
        <taxon>Bacteria</taxon>
        <taxon>Pseudomonadati</taxon>
        <taxon>Planctomycetota</taxon>
        <taxon>Phycisphaerae</taxon>
        <taxon>Phycisphaerales</taxon>
        <taxon>Phycisphaeraceae</taxon>
        <taxon>Mucisphaera</taxon>
    </lineage>
</organism>
<dbReference type="InterPro" id="IPR002898">
    <property type="entry name" value="MotA_ExbB_proton_chnl"/>
</dbReference>
<dbReference type="PANTHER" id="PTHR30625:SF11">
    <property type="entry name" value="MOTA_TOLQ_EXBB PROTON CHANNEL DOMAIN-CONTAINING PROTEIN"/>
    <property type="match status" value="1"/>
</dbReference>
<feature type="transmembrane region" description="Helical" evidence="9">
    <location>
        <begin position="427"/>
        <end position="451"/>
    </location>
</feature>
<dbReference type="EMBL" id="CP036280">
    <property type="protein sequence ID" value="QDU70599.1"/>
    <property type="molecule type" value="Genomic_DNA"/>
</dbReference>
<evidence type="ECO:0000256" key="6">
    <source>
        <dbReference type="RuleBase" id="RU004057"/>
    </source>
</evidence>
<dbReference type="AlphaFoldDB" id="A0A518BUD3"/>
<keyword evidence="6" id="KW-0813">Transport</keyword>
<evidence type="ECO:0000256" key="10">
    <source>
        <dbReference type="SAM" id="SignalP"/>
    </source>
</evidence>
<evidence type="ECO:0000256" key="9">
    <source>
        <dbReference type="SAM" id="Phobius"/>
    </source>
</evidence>
<dbReference type="GO" id="GO:0005886">
    <property type="term" value="C:plasma membrane"/>
    <property type="evidence" value="ECO:0007669"/>
    <property type="project" value="UniProtKB-SubCell"/>
</dbReference>
<evidence type="ECO:0000256" key="1">
    <source>
        <dbReference type="ARBA" id="ARBA00004651"/>
    </source>
</evidence>
<dbReference type="Proteomes" id="UP000320386">
    <property type="component" value="Chromosome"/>
</dbReference>
<evidence type="ECO:0000313" key="13">
    <source>
        <dbReference type="Proteomes" id="UP000320386"/>
    </source>
</evidence>
<evidence type="ECO:0000256" key="7">
    <source>
        <dbReference type="SAM" id="Coils"/>
    </source>
</evidence>